<feature type="transmembrane region" description="Helical" evidence="1">
    <location>
        <begin position="50"/>
        <end position="69"/>
    </location>
</feature>
<keyword evidence="1" id="KW-1133">Transmembrane helix</keyword>
<protein>
    <submittedName>
        <fullName evidence="2">DUF3995 domain-containing protein</fullName>
    </submittedName>
</protein>
<keyword evidence="3" id="KW-1185">Reference proteome</keyword>
<reference evidence="2 3" key="1">
    <citation type="submission" date="2024-04" db="EMBL/GenBank/DDBJ databases">
        <title>WGS of bacteria from Torrens River.</title>
        <authorList>
            <person name="Wyrsch E.R."/>
            <person name="Drigo B."/>
        </authorList>
    </citation>
    <scope>NUCLEOTIDE SEQUENCE [LARGE SCALE GENOMIC DNA]</scope>
    <source>
        <strain evidence="2 3">TWI391</strain>
    </source>
</reference>
<feature type="transmembrane region" description="Helical" evidence="1">
    <location>
        <begin position="120"/>
        <end position="139"/>
    </location>
</feature>
<dbReference type="RefSeq" id="WP_132841817.1">
    <property type="nucleotide sequence ID" value="NZ_JBDJLH010000001.1"/>
</dbReference>
<feature type="transmembrane region" description="Helical" evidence="1">
    <location>
        <begin position="6"/>
        <end position="29"/>
    </location>
</feature>
<feature type="transmembrane region" description="Helical" evidence="1">
    <location>
        <begin position="81"/>
        <end position="99"/>
    </location>
</feature>
<dbReference type="Pfam" id="PF13160">
    <property type="entry name" value="DUF3995"/>
    <property type="match status" value="1"/>
</dbReference>
<evidence type="ECO:0000256" key="1">
    <source>
        <dbReference type="SAM" id="Phobius"/>
    </source>
</evidence>
<proteinExistence type="predicted"/>
<organism evidence="2 3">
    <name type="scientific">Sphingobacterium kitahiroshimense</name>
    <dbReference type="NCBI Taxonomy" id="470446"/>
    <lineage>
        <taxon>Bacteria</taxon>
        <taxon>Pseudomonadati</taxon>
        <taxon>Bacteroidota</taxon>
        <taxon>Sphingobacteriia</taxon>
        <taxon>Sphingobacteriales</taxon>
        <taxon>Sphingobacteriaceae</taxon>
        <taxon>Sphingobacterium</taxon>
    </lineage>
</organism>
<comment type="caution">
    <text evidence="2">The sequence shown here is derived from an EMBL/GenBank/DDBJ whole genome shotgun (WGS) entry which is preliminary data.</text>
</comment>
<dbReference type="EMBL" id="JBDJNQ010000001">
    <property type="protein sequence ID" value="MEN5376397.1"/>
    <property type="molecule type" value="Genomic_DNA"/>
</dbReference>
<evidence type="ECO:0000313" key="3">
    <source>
        <dbReference type="Proteomes" id="UP001409291"/>
    </source>
</evidence>
<sequence>MEFILSKINIVVFLFLAAMHLYWVCNGQFGIAATIPTKLNGKRVFTPSRFGTFIVAVGLFLFAVLNMVFDGLVQVPIAPSYVVYGMWTIAVIFLLRFIGDFKYVGISKRFRKSVFAKKDTYFFSPLCLFLFVSHILLVID</sequence>
<accession>A0ABV0BP94</accession>
<dbReference type="InterPro" id="IPR025058">
    <property type="entry name" value="DUF3995"/>
</dbReference>
<keyword evidence="1" id="KW-0472">Membrane</keyword>
<dbReference type="Proteomes" id="UP001409291">
    <property type="component" value="Unassembled WGS sequence"/>
</dbReference>
<name>A0ABV0BP94_9SPHI</name>
<keyword evidence="1" id="KW-0812">Transmembrane</keyword>
<evidence type="ECO:0000313" key="2">
    <source>
        <dbReference type="EMBL" id="MEN5376397.1"/>
    </source>
</evidence>
<gene>
    <name evidence="2" type="ORF">ABE541_03900</name>
</gene>